<feature type="compositionally biased region" description="Polar residues" evidence="5">
    <location>
        <begin position="1"/>
        <end position="12"/>
    </location>
</feature>
<keyword evidence="8" id="KW-1185">Reference proteome</keyword>
<gene>
    <name evidence="7" type="ORF">CTB96_01215</name>
</gene>
<dbReference type="Proteomes" id="UP000246722">
    <property type="component" value="Unassembled WGS sequence"/>
</dbReference>
<organism evidence="7 8">
    <name type="scientific">Cryobacterium arcticum</name>
    <dbReference type="NCBI Taxonomy" id="670052"/>
    <lineage>
        <taxon>Bacteria</taxon>
        <taxon>Bacillati</taxon>
        <taxon>Actinomycetota</taxon>
        <taxon>Actinomycetes</taxon>
        <taxon>Micrococcales</taxon>
        <taxon>Microbacteriaceae</taxon>
        <taxon>Cryobacterium</taxon>
    </lineage>
</organism>
<protein>
    <recommendedName>
        <fullName evidence="6">HTH tetR-type domain-containing protein</fullName>
    </recommendedName>
</protein>
<dbReference type="Gene3D" id="1.10.357.10">
    <property type="entry name" value="Tetracycline Repressor, domain 2"/>
    <property type="match status" value="1"/>
</dbReference>
<dbReference type="GO" id="GO:0003700">
    <property type="term" value="F:DNA-binding transcription factor activity"/>
    <property type="evidence" value="ECO:0007669"/>
    <property type="project" value="TreeGrafter"/>
</dbReference>
<evidence type="ECO:0000256" key="4">
    <source>
        <dbReference type="PROSITE-ProRule" id="PRU00335"/>
    </source>
</evidence>
<evidence type="ECO:0000259" key="6">
    <source>
        <dbReference type="PROSITE" id="PS50977"/>
    </source>
</evidence>
<reference evidence="7 8" key="1">
    <citation type="submission" date="2018-05" db="EMBL/GenBank/DDBJ databases">
        <title>Genetic diversity of glacier-inhabiting Cryobacterium bacteria in China and description of Cryobacterium mengkeensis sp. nov. and Arthrobacter glacialis sp. nov.</title>
        <authorList>
            <person name="Liu Q."/>
            <person name="Xin Y.-H."/>
        </authorList>
    </citation>
    <scope>NUCLEOTIDE SEQUENCE [LARGE SCALE GENOMIC DNA]</scope>
    <source>
        <strain evidence="7 8">SK-1</strain>
    </source>
</reference>
<evidence type="ECO:0000256" key="5">
    <source>
        <dbReference type="SAM" id="MobiDB-lite"/>
    </source>
</evidence>
<comment type="caution">
    <text evidence="7">The sequence shown here is derived from an EMBL/GenBank/DDBJ whole genome shotgun (WGS) entry which is preliminary data.</text>
</comment>
<dbReference type="PANTHER" id="PTHR30055:SF234">
    <property type="entry name" value="HTH-TYPE TRANSCRIPTIONAL REGULATOR BETI"/>
    <property type="match status" value="1"/>
</dbReference>
<evidence type="ECO:0000256" key="3">
    <source>
        <dbReference type="ARBA" id="ARBA00023163"/>
    </source>
</evidence>
<dbReference type="PROSITE" id="PS50977">
    <property type="entry name" value="HTH_TETR_2"/>
    <property type="match status" value="1"/>
</dbReference>
<keyword evidence="3" id="KW-0804">Transcription</keyword>
<sequence length="253" mass="27290">MSNTGSISSTRPNHSRRPARGAADAAAVLSERVRMVSVVLMSTWLKNGVPNGTASFTAPFSTADIDYTTKYSKVAGMAQHRDSARESILTAFQELLIDTSGSGASLDAVAKAAGVTKGGLLYHFGSRDGLETALIERLETLAAAEYERMRQAPGGAAAYYVSLAEYVNSPLDRATLAGGTLARRTPQARAVVVEMRRRYFEILNDDLQDPELARATMLLADGLYYDATTVAEPFEHELDVPAFLARVRPRAVT</sequence>
<evidence type="ECO:0000313" key="8">
    <source>
        <dbReference type="Proteomes" id="UP000246722"/>
    </source>
</evidence>
<proteinExistence type="predicted"/>
<dbReference type="EMBL" id="QHLY01000004">
    <property type="protein sequence ID" value="PXA72755.1"/>
    <property type="molecule type" value="Genomic_DNA"/>
</dbReference>
<feature type="domain" description="HTH tetR-type" evidence="6">
    <location>
        <begin position="82"/>
        <end position="142"/>
    </location>
</feature>
<feature type="DNA-binding region" description="H-T-H motif" evidence="4">
    <location>
        <begin position="105"/>
        <end position="124"/>
    </location>
</feature>
<dbReference type="InterPro" id="IPR009057">
    <property type="entry name" value="Homeodomain-like_sf"/>
</dbReference>
<keyword evidence="1" id="KW-0805">Transcription regulation</keyword>
<accession>A0A318A1R0</accession>
<dbReference type="AlphaFoldDB" id="A0A318A1R0"/>
<dbReference type="PANTHER" id="PTHR30055">
    <property type="entry name" value="HTH-TYPE TRANSCRIPTIONAL REGULATOR RUTR"/>
    <property type="match status" value="1"/>
</dbReference>
<dbReference type="GO" id="GO:0000976">
    <property type="term" value="F:transcription cis-regulatory region binding"/>
    <property type="evidence" value="ECO:0007669"/>
    <property type="project" value="TreeGrafter"/>
</dbReference>
<dbReference type="InterPro" id="IPR001647">
    <property type="entry name" value="HTH_TetR"/>
</dbReference>
<feature type="region of interest" description="Disordered" evidence="5">
    <location>
        <begin position="1"/>
        <end position="23"/>
    </location>
</feature>
<name>A0A318A1R0_9MICO</name>
<evidence type="ECO:0000256" key="2">
    <source>
        <dbReference type="ARBA" id="ARBA00023125"/>
    </source>
</evidence>
<dbReference type="Pfam" id="PF00440">
    <property type="entry name" value="TetR_N"/>
    <property type="match status" value="1"/>
</dbReference>
<dbReference type="SUPFAM" id="SSF46689">
    <property type="entry name" value="Homeodomain-like"/>
    <property type="match status" value="1"/>
</dbReference>
<dbReference type="OrthoDB" id="9806334at2"/>
<dbReference type="InterPro" id="IPR050109">
    <property type="entry name" value="HTH-type_TetR-like_transc_reg"/>
</dbReference>
<evidence type="ECO:0000256" key="1">
    <source>
        <dbReference type="ARBA" id="ARBA00023015"/>
    </source>
</evidence>
<keyword evidence="2 4" id="KW-0238">DNA-binding</keyword>
<evidence type="ECO:0000313" key="7">
    <source>
        <dbReference type="EMBL" id="PXA72755.1"/>
    </source>
</evidence>